<organism evidence="1 2">
    <name type="scientific">Entomophthora muscae</name>
    <dbReference type="NCBI Taxonomy" id="34485"/>
    <lineage>
        <taxon>Eukaryota</taxon>
        <taxon>Fungi</taxon>
        <taxon>Fungi incertae sedis</taxon>
        <taxon>Zoopagomycota</taxon>
        <taxon>Entomophthoromycotina</taxon>
        <taxon>Entomophthoromycetes</taxon>
        <taxon>Entomophthorales</taxon>
        <taxon>Entomophthoraceae</taxon>
        <taxon>Entomophthora</taxon>
    </lineage>
</organism>
<accession>A0ACC2RM73</accession>
<proteinExistence type="predicted"/>
<keyword evidence="2" id="KW-1185">Reference proteome</keyword>
<sequence>MVTCSSWTWRKPTTGFPGSTYSLCWRQWASPLFCKWITTLYQDLKAEVIVNNGKIKEFAIGQGLCQGNPMSPLLFNFAANLILVACQVKLKAFADDTVCGVANKEDDAMEQGLLSDLVDRIGKWRYKRLDLAAKAQALNVFVYSKIWYVAHILPFSAAFEKKLHAWKRKEASGSYQLRTTQDASGGNLSCQA</sequence>
<evidence type="ECO:0000313" key="1">
    <source>
        <dbReference type="EMBL" id="KAJ9051154.1"/>
    </source>
</evidence>
<evidence type="ECO:0000313" key="2">
    <source>
        <dbReference type="Proteomes" id="UP001165960"/>
    </source>
</evidence>
<gene>
    <name evidence="1" type="ORF">DSO57_1007306</name>
</gene>
<dbReference type="EMBL" id="QTSX02007121">
    <property type="protein sequence ID" value="KAJ9051154.1"/>
    <property type="molecule type" value="Genomic_DNA"/>
</dbReference>
<comment type="caution">
    <text evidence="1">The sequence shown here is derived from an EMBL/GenBank/DDBJ whole genome shotgun (WGS) entry which is preliminary data.</text>
</comment>
<reference evidence="1" key="1">
    <citation type="submission" date="2022-04" db="EMBL/GenBank/DDBJ databases">
        <title>Genome of the entomopathogenic fungus Entomophthora muscae.</title>
        <authorList>
            <person name="Elya C."/>
            <person name="Lovett B.R."/>
            <person name="Lee E."/>
            <person name="Macias A.M."/>
            <person name="Hajek A.E."/>
            <person name="De Bivort B.L."/>
            <person name="Kasson M.T."/>
            <person name="De Fine Licht H.H."/>
            <person name="Stajich J.E."/>
        </authorList>
    </citation>
    <scope>NUCLEOTIDE SEQUENCE</scope>
    <source>
        <strain evidence="1">Berkeley</strain>
    </source>
</reference>
<protein>
    <submittedName>
        <fullName evidence="1">Uncharacterized protein</fullName>
    </submittedName>
</protein>
<dbReference type="Proteomes" id="UP001165960">
    <property type="component" value="Unassembled WGS sequence"/>
</dbReference>
<name>A0ACC2RM73_9FUNG</name>